<keyword evidence="2" id="KW-1185">Reference proteome</keyword>
<protein>
    <submittedName>
        <fullName evidence="1">Uncharacterized protein</fullName>
    </submittedName>
</protein>
<dbReference type="EMBL" id="JANSHE010000635">
    <property type="protein sequence ID" value="KAJ3008525.1"/>
    <property type="molecule type" value="Genomic_DNA"/>
</dbReference>
<dbReference type="Proteomes" id="UP001144978">
    <property type="component" value="Unassembled WGS sequence"/>
</dbReference>
<sequence>MARSRHFTVSPDGRWMFSGSDNHSPPNGTSSADLLARPSRAPYQYGAYYPTLRLHDASGQVFWIEHVTSSISSLALSDDCTRLVTSLADCRLLLYDVTQLIHPDTTLFNLPTILPRSDASPNVPEYALNTGNSQPIAQILFSLDGRRLVSPGSYILLPAEWCPLSLQNRAERDQSSPHVYYFDDGWLWRSVSDTGCERVCWVPPAFRRDDFDIKQAWSVRGHTVACQTQDSRLVILDASSCQRSGAFITYSESVISICSSFVECMPHSRLPDDQWRAKRSTRSCTHLQQALRYP</sequence>
<comment type="caution">
    <text evidence="1">The sequence shown here is derived from an EMBL/GenBank/DDBJ whole genome shotgun (WGS) entry which is preliminary data.</text>
</comment>
<organism evidence="1 2">
    <name type="scientific">Trametes sanguinea</name>
    <dbReference type="NCBI Taxonomy" id="158606"/>
    <lineage>
        <taxon>Eukaryota</taxon>
        <taxon>Fungi</taxon>
        <taxon>Dikarya</taxon>
        <taxon>Basidiomycota</taxon>
        <taxon>Agaricomycotina</taxon>
        <taxon>Agaricomycetes</taxon>
        <taxon>Polyporales</taxon>
        <taxon>Polyporaceae</taxon>
        <taxon>Trametes</taxon>
    </lineage>
</organism>
<evidence type="ECO:0000313" key="2">
    <source>
        <dbReference type="Proteomes" id="UP001144978"/>
    </source>
</evidence>
<gene>
    <name evidence="1" type="ORF">NUW54_g3122</name>
</gene>
<name>A0ACC1Q5A2_9APHY</name>
<accession>A0ACC1Q5A2</accession>
<reference evidence="1" key="1">
    <citation type="submission" date="2022-08" db="EMBL/GenBank/DDBJ databases">
        <title>Genome Sequence of Pycnoporus sanguineus.</title>
        <authorList>
            <person name="Buettner E."/>
        </authorList>
    </citation>
    <scope>NUCLEOTIDE SEQUENCE</scope>
    <source>
        <strain evidence="1">CG-C14</strain>
    </source>
</reference>
<proteinExistence type="predicted"/>
<evidence type="ECO:0000313" key="1">
    <source>
        <dbReference type="EMBL" id="KAJ3008525.1"/>
    </source>
</evidence>